<name>A0A9P5Z2W6_9AGAR</name>
<dbReference type="AlphaFoldDB" id="A0A9P5Z2W6"/>
<dbReference type="SUPFAM" id="SSF50729">
    <property type="entry name" value="PH domain-like"/>
    <property type="match status" value="1"/>
</dbReference>
<accession>A0A9P5Z2W6</accession>
<feature type="region of interest" description="Disordered" evidence="1">
    <location>
        <begin position="480"/>
        <end position="548"/>
    </location>
</feature>
<evidence type="ECO:0000256" key="1">
    <source>
        <dbReference type="SAM" id="MobiDB-lite"/>
    </source>
</evidence>
<comment type="caution">
    <text evidence="2">The sequence shown here is derived from an EMBL/GenBank/DDBJ whole genome shotgun (WGS) entry which is preliminary data.</text>
</comment>
<feature type="compositionally biased region" description="Polar residues" evidence="1">
    <location>
        <begin position="513"/>
        <end position="523"/>
    </location>
</feature>
<dbReference type="EMBL" id="MU155226">
    <property type="protein sequence ID" value="KAF9478805.1"/>
    <property type="molecule type" value="Genomic_DNA"/>
</dbReference>
<proteinExistence type="predicted"/>
<feature type="compositionally biased region" description="Basic residues" evidence="1">
    <location>
        <begin position="1000"/>
        <end position="1011"/>
    </location>
</feature>
<evidence type="ECO:0008006" key="4">
    <source>
        <dbReference type="Google" id="ProtNLM"/>
    </source>
</evidence>
<dbReference type="OrthoDB" id="2261329at2759"/>
<organism evidence="2 3">
    <name type="scientific">Pholiota conissans</name>
    <dbReference type="NCBI Taxonomy" id="109636"/>
    <lineage>
        <taxon>Eukaryota</taxon>
        <taxon>Fungi</taxon>
        <taxon>Dikarya</taxon>
        <taxon>Basidiomycota</taxon>
        <taxon>Agaricomycotina</taxon>
        <taxon>Agaricomycetes</taxon>
        <taxon>Agaricomycetidae</taxon>
        <taxon>Agaricales</taxon>
        <taxon>Agaricineae</taxon>
        <taxon>Strophariaceae</taxon>
        <taxon>Pholiota</taxon>
    </lineage>
</organism>
<feature type="compositionally biased region" description="Polar residues" evidence="1">
    <location>
        <begin position="480"/>
        <end position="503"/>
    </location>
</feature>
<evidence type="ECO:0000313" key="2">
    <source>
        <dbReference type="EMBL" id="KAF9478805.1"/>
    </source>
</evidence>
<sequence length="1011" mass="111374">MMGPREMGAGTPSPGTSSRTRSSSSHPNQRQHNISGVPRTPAQQLIDQYERLSTPPPTSPTHAKSTYKRQYISDPKAVRSYAPQRKSNFMDRERRGKGHQLLKKDGRSPIRQSLRNLLSVIKKGAEGIGKRKPEDKSGMPYNSLDLAGKGRSKDGLETLAVAPNTVLNESSERDVTTSNLVSHPRKRMMGALLYLSRGMQLLSPELPGPLMWTTCSVTIDGNKLVVSSTDYDAEPIVHEISLLRCTDIRSLGTMQLSVEEADLLDRLPEGENLCVFEVLFEGKQREKFAAKSVRERAGWISAIWDTILPIQKAGTPEKLACLALGPENCKKQRNFAVGSPRPKPIPQLSPLLVASNYERSLPPLPPASLFPPQKIPPVAENKHNAPNLHLDLSDLQGPISPSIYPPTSHVPSPATSGSLISPGSYPTTTYMSESYFVASPTSMTATTPSSSCPTSPSIMNLGHLSVVRQRLAQIERNHSHLSAQSHGTNRTTPLPSPASSSGWSRREALFSNDPKTPSRSRPTSFAEDKVVIIPQPRDNGSNGQKESVSVMENFLSPRESKSGASKEDIRQLFNGLTNIKGVIGGESGHPTVHQMVAALERHAKGEKEALRNIQDSLTVLGERVIDAVATPRENARTKQIDASVIANNHAMVLKALTEVKDQLAVDFSALVSKVEDMHNLQKGKACAKLHDIPSPANDTRSTSTDIRPVLDKLEEIRALCNDSKEVHSNPETGATQVEKILSLVQEDGNKQSLLSQQQADSVRYLNELNSWLEAFVKNGTSQIQGISVNLDRLCGELGFSERTNDPQSQPNLVNDIRQLVAGMKARDQNFTSLQAAVHSLLEILTASQSQKGADSQAIAGLMNQQRHDQEILFRAFTNGLLSCNLVILLLTGVFKSEISGEIKGERLRFVEAMKEATAINIQLHVEQFKQELGREVMAMTEEVGRLHREKLNVENQISDLFSFHTKYKQGEKPLQTIQENVILPRARQLHEQPRSNLPRSHPHRLLPHPRQ</sequence>
<feature type="region of interest" description="Disordered" evidence="1">
    <location>
        <begin position="990"/>
        <end position="1011"/>
    </location>
</feature>
<gene>
    <name evidence="2" type="ORF">BDN70DRAFT_726008</name>
</gene>
<protein>
    <recommendedName>
        <fullName evidence="4">PH domain-containing protein</fullName>
    </recommendedName>
</protein>
<dbReference type="Proteomes" id="UP000807469">
    <property type="component" value="Unassembled WGS sequence"/>
</dbReference>
<evidence type="ECO:0000313" key="3">
    <source>
        <dbReference type="Proteomes" id="UP000807469"/>
    </source>
</evidence>
<keyword evidence="3" id="KW-1185">Reference proteome</keyword>
<feature type="compositionally biased region" description="Low complexity" evidence="1">
    <location>
        <begin position="10"/>
        <end position="25"/>
    </location>
</feature>
<feature type="compositionally biased region" description="Polar residues" evidence="1">
    <location>
        <begin position="538"/>
        <end position="547"/>
    </location>
</feature>
<feature type="region of interest" description="Disordered" evidence="1">
    <location>
        <begin position="1"/>
        <end position="102"/>
    </location>
</feature>
<reference evidence="2" key="1">
    <citation type="submission" date="2020-11" db="EMBL/GenBank/DDBJ databases">
        <authorList>
            <consortium name="DOE Joint Genome Institute"/>
            <person name="Ahrendt S."/>
            <person name="Riley R."/>
            <person name="Andreopoulos W."/>
            <person name="Labutti K."/>
            <person name="Pangilinan J."/>
            <person name="Ruiz-Duenas F.J."/>
            <person name="Barrasa J.M."/>
            <person name="Sanchez-Garcia M."/>
            <person name="Camarero S."/>
            <person name="Miyauchi S."/>
            <person name="Serrano A."/>
            <person name="Linde D."/>
            <person name="Babiker R."/>
            <person name="Drula E."/>
            <person name="Ayuso-Fernandez I."/>
            <person name="Pacheco R."/>
            <person name="Padilla G."/>
            <person name="Ferreira P."/>
            <person name="Barriuso J."/>
            <person name="Kellner H."/>
            <person name="Castanera R."/>
            <person name="Alfaro M."/>
            <person name="Ramirez L."/>
            <person name="Pisabarro A.G."/>
            <person name="Kuo A."/>
            <person name="Tritt A."/>
            <person name="Lipzen A."/>
            <person name="He G."/>
            <person name="Yan M."/>
            <person name="Ng V."/>
            <person name="Cullen D."/>
            <person name="Martin F."/>
            <person name="Rosso M.-N."/>
            <person name="Henrissat B."/>
            <person name="Hibbett D."/>
            <person name="Martinez A.T."/>
            <person name="Grigoriev I.V."/>
        </authorList>
    </citation>
    <scope>NUCLEOTIDE SEQUENCE</scope>
    <source>
        <strain evidence="2">CIRM-BRFM 674</strain>
    </source>
</reference>